<dbReference type="Pfam" id="PF17177">
    <property type="entry name" value="PPR_long"/>
    <property type="match status" value="1"/>
</dbReference>
<keyword evidence="5" id="KW-1185">Reference proteome</keyword>
<dbReference type="GO" id="GO:0003729">
    <property type="term" value="F:mRNA binding"/>
    <property type="evidence" value="ECO:0000318"/>
    <property type="project" value="GO_Central"/>
</dbReference>
<dbReference type="RefSeq" id="XP_002292661.1">
    <property type="nucleotide sequence ID" value="XM_002292625.1"/>
</dbReference>
<dbReference type="OMA" id="ACNQAEH"/>
<dbReference type="Gene3D" id="1.25.40.10">
    <property type="entry name" value="Tetratricopeptide repeat domain"/>
    <property type="match status" value="5"/>
</dbReference>
<dbReference type="eggNOG" id="KOG4197">
    <property type="taxonomic scope" value="Eukaryota"/>
</dbReference>
<dbReference type="KEGG" id="tps:THAPSDRAFT_8438"/>
<dbReference type="PANTHER" id="PTHR47938">
    <property type="entry name" value="RESPIRATORY COMPLEX I CHAPERONE (CIA84), PUTATIVE (AFU_ORTHOLOGUE AFUA_2G06020)-RELATED"/>
    <property type="match status" value="1"/>
</dbReference>
<proteinExistence type="predicted"/>
<evidence type="ECO:0000313" key="4">
    <source>
        <dbReference type="EMBL" id="EED89857.1"/>
    </source>
</evidence>
<protein>
    <recommendedName>
        <fullName evidence="3">PROP1-like PPR domain-containing protein</fullName>
    </recommendedName>
</protein>
<dbReference type="InterPro" id="IPR033443">
    <property type="entry name" value="PROP1-like_PPR_dom"/>
</dbReference>
<organism evidence="4 5">
    <name type="scientific">Thalassiosira pseudonana</name>
    <name type="common">Marine diatom</name>
    <name type="synonym">Cyclotella nana</name>
    <dbReference type="NCBI Taxonomy" id="35128"/>
    <lineage>
        <taxon>Eukaryota</taxon>
        <taxon>Sar</taxon>
        <taxon>Stramenopiles</taxon>
        <taxon>Ochrophyta</taxon>
        <taxon>Bacillariophyta</taxon>
        <taxon>Coscinodiscophyceae</taxon>
        <taxon>Thalassiosirophycidae</taxon>
        <taxon>Thalassiosirales</taxon>
        <taxon>Thalassiosiraceae</taxon>
        <taxon>Thalassiosira</taxon>
    </lineage>
</organism>
<name>B8C9H4_THAPS</name>
<dbReference type="GeneID" id="7445902"/>
<accession>B8C9H4</accession>
<feature type="domain" description="PROP1-like PPR" evidence="3">
    <location>
        <begin position="133"/>
        <end position="271"/>
    </location>
</feature>
<dbReference type="InterPro" id="IPR011990">
    <property type="entry name" value="TPR-like_helical_dom_sf"/>
</dbReference>
<dbReference type="PaxDb" id="35128-Thaps8438"/>
<dbReference type="HOGENOM" id="CLU_309399_0_0_1"/>
<dbReference type="InParanoid" id="B8C9H4"/>
<evidence type="ECO:0000313" key="5">
    <source>
        <dbReference type="Proteomes" id="UP000001449"/>
    </source>
</evidence>
<evidence type="ECO:0000256" key="2">
    <source>
        <dbReference type="PROSITE-ProRule" id="PRU00708"/>
    </source>
</evidence>
<reference evidence="4 5" key="2">
    <citation type="journal article" date="2008" name="Nature">
        <title>The Phaeodactylum genome reveals the evolutionary history of diatom genomes.</title>
        <authorList>
            <person name="Bowler C."/>
            <person name="Allen A.E."/>
            <person name="Badger J.H."/>
            <person name="Grimwood J."/>
            <person name="Jabbari K."/>
            <person name="Kuo A."/>
            <person name="Maheswari U."/>
            <person name="Martens C."/>
            <person name="Maumus F."/>
            <person name="Otillar R.P."/>
            <person name="Rayko E."/>
            <person name="Salamov A."/>
            <person name="Vandepoele K."/>
            <person name="Beszteri B."/>
            <person name="Gruber A."/>
            <person name="Heijde M."/>
            <person name="Katinka M."/>
            <person name="Mock T."/>
            <person name="Valentin K."/>
            <person name="Verret F."/>
            <person name="Berges J.A."/>
            <person name="Brownlee C."/>
            <person name="Cadoret J.P."/>
            <person name="Chiovitti A."/>
            <person name="Choi C.J."/>
            <person name="Coesel S."/>
            <person name="De Martino A."/>
            <person name="Detter J.C."/>
            <person name="Durkin C."/>
            <person name="Falciatore A."/>
            <person name="Fournet J."/>
            <person name="Haruta M."/>
            <person name="Huysman M.J."/>
            <person name="Jenkins B.D."/>
            <person name="Jiroutova K."/>
            <person name="Jorgensen R.E."/>
            <person name="Joubert Y."/>
            <person name="Kaplan A."/>
            <person name="Kroger N."/>
            <person name="Kroth P.G."/>
            <person name="La Roche J."/>
            <person name="Lindquist E."/>
            <person name="Lommer M."/>
            <person name="Martin-Jezequel V."/>
            <person name="Lopez P.J."/>
            <person name="Lucas S."/>
            <person name="Mangogna M."/>
            <person name="McGinnis K."/>
            <person name="Medlin L.K."/>
            <person name="Montsant A."/>
            <person name="Oudot-Le Secq M.P."/>
            <person name="Napoli C."/>
            <person name="Obornik M."/>
            <person name="Parker M.S."/>
            <person name="Petit J.L."/>
            <person name="Porcel B.M."/>
            <person name="Poulsen N."/>
            <person name="Robison M."/>
            <person name="Rychlewski L."/>
            <person name="Rynearson T.A."/>
            <person name="Schmutz J."/>
            <person name="Shapiro H."/>
            <person name="Siaut M."/>
            <person name="Stanley M."/>
            <person name="Sussman M.R."/>
            <person name="Taylor A.R."/>
            <person name="Vardi A."/>
            <person name="von Dassow P."/>
            <person name="Vyverman W."/>
            <person name="Willis A."/>
            <person name="Wyrwicz L.S."/>
            <person name="Rokhsar D.S."/>
            <person name="Weissenbach J."/>
            <person name="Armbrust E.V."/>
            <person name="Green B.R."/>
            <person name="Van de Peer Y."/>
            <person name="Grigoriev I.V."/>
        </authorList>
    </citation>
    <scope>NUCLEOTIDE SEQUENCE [LARGE SCALE GENOMIC DNA]</scope>
    <source>
        <strain evidence="4 5">CCMP1335</strain>
    </source>
</reference>
<dbReference type="EMBL" id="CM000646">
    <property type="protein sequence ID" value="EED89857.1"/>
    <property type="molecule type" value="Genomic_DNA"/>
</dbReference>
<evidence type="ECO:0000259" key="3">
    <source>
        <dbReference type="Pfam" id="PF17177"/>
    </source>
</evidence>
<sequence length="922" mass="102409">MLEFCRRYCRDIIDASIEVSAYPGQPSVSRSNADEAVLFAYTAAIAACSKPPLASTLVVNRSYNSKYRTRSFLLSLLDEMENGYGETIRPNSYTLSAVLLGIDGGTDARQILDSFENKYGEDVSDEANNTTTSEKILTVQVYNVAISACGRRSSKESNKGGFKGIEGWQQALSILQTMRRQGPIPNEQTYTAVFHAMADSGKIKVAMSLLDELRKSSLVDISSKLFLPLLKACAKASSANMAQTMLKYMKEDSLEITTEHMNLFLLALANCKMNVRALGVLKEMIHSQKEDPLAGPNLVTLNTVLLACANADDYEACYALFEQMKEEAYLMIDESQTKLIEIRPDVVSYNTVISCSDPETALELVNEMRLTRRNRIGIVLPNAVTYTNAITRCRNAVDDDTDTDPEVRQYIFEIALALFDLARDNTLDGKETDLNVYVYSSLIWCAEAVGNYAVAVQLLRDMKCPPNNICYDGVISALSQSGLHRETLYFYYEMKGLNLPATRKTYQKLAYAINNSRDSELFFSPRKKAALMDGVLSGMSDRDRSVNIGGSLFQSLIRHHGDQSEPGASYRAARIVFDSIIGPVDDQNLSAMLLVCSSAKPKSLWEEAVTLLHSSDIVWDAFGPGHISIRALSYAVIACAKADQWEEALNLIELYGNPTLSTENRYRPKRNQYEGIVSVAAVNCVIRACGRSSRPDIAVQILNEMQQKYGVSPDEMSYRLAIIACNQAEHRETRQKQYIQLQDPPAPLDLTWWQCALSLLRRMTEDGLQPDAQTYSSVVSACESAGQWQLAIGVLETVPSISSLLSNSLPLEVMSNTMDGSYEEECDHPNLYCLNAAISACQKGGAWVEALSLYENIRSQALAKSSIRPNFITVNSLLIALEEAGQVELAKTIYEDAVRDRIVSPWKRRLDNDGTVQKMMVR</sequence>
<dbReference type="NCBIfam" id="TIGR00756">
    <property type="entry name" value="PPR"/>
    <property type="match status" value="1"/>
</dbReference>
<dbReference type="Pfam" id="PF01535">
    <property type="entry name" value="PPR"/>
    <property type="match status" value="3"/>
</dbReference>
<dbReference type="Proteomes" id="UP000001449">
    <property type="component" value="Chromosome 10"/>
</dbReference>
<dbReference type="AlphaFoldDB" id="B8C9H4"/>
<dbReference type="GO" id="GO:0006397">
    <property type="term" value="P:mRNA processing"/>
    <property type="evidence" value="ECO:0000318"/>
    <property type="project" value="GO_Central"/>
</dbReference>
<dbReference type="GO" id="GO:0005737">
    <property type="term" value="C:cytoplasm"/>
    <property type="evidence" value="ECO:0000318"/>
    <property type="project" value="GO_Central"/>
</dbReference>
<reference evidence="4 5" key="1">
    <citation type="journal article" date="2004" name="Science">
        <title>The genome of the diatom Thalassiosira pseudonana: ecology, evolution, and metabolism.</title>
        <authorList>
            <person name="Armbrust E.V."/>
            <person name="Berges J.A."/>
            <person name="Bowler C."/>
            <person name="Green B.R."/>
            <person name="Martinez D."/>
            <person name="Putnam N.H."/>
            <person name="Zhou S."/>
            <person name="Allen A.E."/>
            <person name="Apt K.E."/>
            <person name="Bechner M."/>
            <person name="Brzezinski M.A."/>
            <person name="Chaal B.K."/>
            <person name="Chiovitti A."/>
            <person name="Davis A.K."/>
            <person name="Demarest M.S."/>
            <person name="Detter J.C."/>
            <person name="Glavina T."/>
            <person name="Goodstein D."/>
            <person name="Hadi M.Z."/>
            <person name="Hellsten U."/>
            <person name="Hildebrand M."/>
            <person name="Jenkins B.D."/>
            <person name="Jurka J."/>
            <person name="Kapitonov V.V."/>
            <person name="Kroger N."/>
            <person name="Lau W.W."/>
            <person name="Lane T.W."/>
            <person name="Larimer F.W."/>
            <person name="Lippmeier J.C."/>
            <person name="Lucas S."/>
            <person name="Medina M."/>
            <person name="Montsant A."/>
            <person name="Obornik M."/>
            <person name="Parker M.S."/>
            <person name="Palenik B."/>
            <person name="Pazour G.J."/>
            <person name="Richardson P.M."/>
            <person name="Rynearson T.A."/>
            <person name="Saito M.A."/>
            <person name="Schwartz D.C."/>
            <person name="Thamatrakoln K."/>
            <person name="Valentin K."/>
            <person name="Vardi A."/>
            <person name="Wilkerson F.P."/>
            <person name="Rokhsar D.S."/>
        </authorList>
    </citation>
    <scope>NUCLEOTIDE SEQUENCE [LARGE SCALE GENOMIC DNA]</scope>
    <source>
        <strain evidence="4 5">CCMP1335</strain>
    </source>
</reference>
<feature type="repeat" description="PPR" evidence="2">
    <location>
        <begin position="186"/>
        <end position="220"/>
    </location>
</feature>
<gene>
    <name evidence="4" type="ORF">THAPSDRAFT_8438</name>
</gene>
<dbReference type="PROSITE" id="PS51375">
    <property type="entry name" value="PPR"/>
    <property type="match status" value="2"/>
</dbReference>
<dbReference type="InterPro" id="IPR002885">
    <property type="entry name" value="PPR_rpt"/>
</dbReference>
<dbReference type="PANTHER" id="PTHR47938:SF35">
    <property type="entry name" value="PENTATRICOPEPTIDE REPEAT-CONTAINING PROTEIN 4, MITOCHONDRIAL-RELATED"/>
    <property type="match status" value="1"/>
</dbReference>
<dbReference type="STRING" id="35128.B8C9H4"/>
<feature type="repeat" description="PPR" evidence="2">
    <location>
        <begin position="297"/>
        <end position="331"/>
    </location>
</feature>
<evidence type="ECO:0000256" key="1">
    <source>
        <dbReference type="ARBA" id="ARBA00022737"/>
    </source>
</evidence>
<keyword evidence="1" id="KW-0677">Repeat</keyword>